<evidence type="ECO:0000313" key="1">
    <source>
        <dbReference type="EMBL" id="KAJ7556195.1"/>
    </source>
</evidence>
<dbReference type="EMBL" id="CM055096">
    <property type="protein sequence ID" value="KAJ7556195.1"/>
    <property type="molecule type" value="Genomic_DNA"/>
</dbReference>
<accession>A0ACC2DPS8</accession>
<keyword evidence="2" id="KW-1185">Reference proteome</keyword>
<comment type="caution">
    <text evidence="1">The sequence shown here is derived from an EMBL/GenBank/DDBJ whole genome shotgun (WGS) entry which is preliminary data.</text>
</comment>
<gene>
    <name evidence="1" type="ORF">O6H91_05G073600</name>
</gene>
<organism evidence="1 2">
    <name type="scientific">Diphasiastrum complanatum</name>
    <name type="common">Issler's clubmoss</name>
    <name type="synonym">Lycopodium complanatum</name>
    <dbReference type="NCBI Taxonomy" id="34168"/>
    <lineage>
        <taxon>Eukaryota</taxon>
        <taxon>Viridiplantae</taxon>
        <taxon>Streptophyta</taxon>
        <taxon>Embryophyta</taxon>
        <taxon>Tracheophyta</taxon>
        <taxon>Lycopodiopsida</taxon>
        <taxon>Lycopodiales</taxon>
        <taxon>Lycopodiaceae</taxon>
        <taxon>Lycopodioideae</taxon>
        <taxon>Diphasiastrum</taxon>
    </lineage>
</organism>
<protein>
    <submittedName>
        <fullName evidence="1">Uncharacterized protein</fullName>
    </submittedName>
</protein>
<proteinExistence type="predicted"/>
<evidence type="ECO:0000313" key="2">
    <source>
        <dbReference type="Proteomes" id="UP001162992"/>
    </source>
</evidence>
<reference evidence="2" key="1">
    <citation type="journal article" date="2024" name="Proc. Natl. Acad. Sci. U.S.A.">
        <title>Extraordinary preservation of gene collinearity over three hundred million years revealed in homosporous lycophytes.</title>
        <authorList>
            <person name="Li C."/>
            <person name="Wickell D."/>
            <person name="Kuo L.Y."/>
            <person name="Chen X."/>
            <person name="Nie B."/>
            <person name="Liao X."/>
            <person name="Peng D."/>
            <person name="Ji J."/>
            <person name="Jenkins J."/>
            <person name="Williams M."/>
            <person name="Shu S."/>
            <person name="Plott C."/>
            <person name="Barry K."/>
            <person name="Rajasekar S."/>
            <person name="Grimwood J."/>
            <person name="Han X."/>
            <person name="Sun S."/>
            <person name="Hou Z."/>
            <person name="He W."/>
            <person name="Dai G."/>
            <person name="Sun C."/>
            <person name="Schmutz J."/>
            <person name="Leebens-Mack J.H."/>
            <person name="Li F.W."/>
            <person name="Wang L."/>
        </authorList>
    </citation>
    <scope>NUCLEOTIDE SEQUENCE [LARGE SCALE GENOMIC DNA]</scope>
    <source>
        <strain evidence="2">cv. PW_Plant_1</strain>
    </source>
</reference>
<name>A0ACC2DPS8_DIPCM</name>
<dbReference type="Proteomes" id="UP001162992">
    <property type="component" value="Chromosome 5"/>
</dbReference>
<sequence>MLVINLKQFTVLSNLFLWVQKGDSWKGRLIVMETSVVDSRIDRRLSKQPIPFSSCPANPFPNLHAILLGRAVKNQLWIKLLGAEWDQWWNCRLWIDEANLCYGQRILWPCVRAASCFLMVEWIMDEPLC</sequence>